<protein>
    <submittedName>
        <fullName evidence="5">Chemotaxis protein CheC</fullName>
    </submittedName>
</protein>
<feature type="domain" description="CheC-like protein" evidence="3">
    <location>
        <begin position="109"/>
        <end position="144"/>
    </location>
</feature>
<dbReference type="PANTHER" id="PTHR43693:SF1">
    <property type="entry name" value="PROTEIN PHOSPHATASE CHEZ"/>
    <property type="match status" value="1"/>
</dbReference>
<gene>
    <name evidence="5" type="ORF">ENR21_02945</name>
    <name evidence="4" type="ORF">ENW66_08685</name>
</gene>
<proteinExistence type="predicted"/>
<dbReference type="InterPro" id="IPR007597">
    <property type="entry name" value="CheC"/>
</dbReference>
<dbReference type="GO" id="GO:0006935">
    <property type="term" value="P:chemotaxis"/>
    <property type="evidence" value="ECO:0007669"/>
    <property type="project" value="UniProtKB-KW"/>
</dbReference>
<dbReference type="Pfam" id="PF04509">
    <property type="entry name" value="CheC"/>
    <property type="match status" value="2"/>
</dbReference>
<dbReference type="InterPro" id="IPR028976">
    <property type="entry name" value="CheC-like_sf"/>
</dbReference>
<evidence type="ECO:0000313" key="5">
    <source>
        <dbReference type="EMBL" id="HGF87380.1"/>
    </source>
</evidence>
<dbReference type="SUPFAM" id="SSF103039">
    <property type="entry name" value="CheC-like"/>
    <property type="match status" value="1"/>
</dbReference>
<dbReference type="EMBL" id="DSQD01000086">
    <property type="protein sequence ID" value="HGF87380.1"/>
    <property type="molecule type" value="Genomic_DNA"/>
</dbReference>
<dbReference type="Gene3D" id="3.40.1550.10">
    <property type="entry name" value="CheC-like"/>
    <property type="match status" value="1"/>
</dbReference>
<evidence type="ECO:0000259" key="3">
    <source>
        <dbReference type="Pfam" id="PF04509"/>
    </source>
</evidence>
<accession>A0A7C3VBL5</accession>
<sequence>MIDLRSIEDLGEVELDALKELGNIGVGKAATSLSQMLGKMVEMSVPKAIVVRIQDLHKVIDAEEIVAGVVAGLDDVENGQAGFLYITFPEHSSRKLVEILLGDGSDEEMADSTLMEIGNILSSAFCDATAEMLGITLIPTPPNFGRDFAIAVIDIIISQLAEKSDYVVVFETKLEESEDELEILVILIPNERFVNYIFQMLEMVE</sequence>
<dbReference type="EMBL" id="DTLB01000051">
    <property type="protein sequence ID" value="HFW33002.1"/>
    <property type="molecule type" value="Genomic_DNA"/>
</dbReference>
<keyword evidence="2" id="KW-0378">Hydrolase</keyword>
<evidence type="ECO:0000256" key="2">
    <source>
        <dbReference type="ARBA" id="ARBA00022801"/>
    </source>
</evidence>
<name>A0A7C3VBL5_ARCFL</name>
<evidence type="ECO:0000313" key="4">
    <source>
        <dbReference type="EMBL" id="HFW33002.1"/>
    </source>
</evidence>
<reference evidence="5" key="1">
    <citation type="journal article" date="2020" name="mSystems">
        <title>Genome- and Community-Level Interaction Insights into Carbon Utilization and Element Cycling Functions of Hydrothermarchaeota in Hydrothermal Sediment.</title>
        <authorList>
            <person name="Zhou Z."/>
            <person name="Liu Y."/>
            <person name="Xu W."/>
            <person name="Pan J."/>
            <person name="Luo Z.H."/>
            <person name="Li M."/>
        </authorList>
    </citation>
    <scope>NUCLEOTIDE SEQUENCE [LARGE SCALE GENOMIC DNA]</scope>
    <source>
        <strain evidence="5">SpSt-38</strain>
        <strain evidence="4">SpSt-87</strain>
    </source>
</reference>
<organism evidence="5">
    <name type="scientific">Archaeoglobus fulgidus</name>
    <dbReference type="NCBI Taxonomy" id="2234"/>
    <lineage>
        <taxon>Archaea</taxon>
        <taxon>Methanobacteriati</taxon>
        <taxon>Methanobacteriota</taxon>
        <taxon>Archaeoglobi</taxon>
        <taxon>Archaeoglobales</taxon>
        <taxon>Archaeoglobaceae</taxon>
        <taxon>Archaeoglobus</taxon>
    </lineage>
</organism>
<dbReference type="InterPro" id="IPR050992">
    <property type="entry name" value="CheZ_family_phosphatases"/>
</dbReference>
<dbReference type="GO" id="GO:0016787">
    <property type="term" value="F:hydrolase activity"/>
    <property type="evidence" value="ECO:0007669"/>
    <property type="project" value="UniProtKB-KW"/>
</dbReference>
<evidence type="ECO:0000256" key="1">
    <source>
        <dbReference type="ARBA" id="ARBA00022500"/>
    </source>
</evidence>
<dbReference type="PANTHER" id="PTHR43693">
    <property type="entry name" value="PROTEIN PHOSPHATASE CHEZ"/>
    <property type="match status" value="1"/>
</dbReference>
<comment type="caution">
    <text evidence="5">The sequence shown here is derived from an EMBL/GenBank/DDBJ whole genome shotgun (WGS) entry which is preliminary data.</text>
</comment>
<keyword evidence="1" id="KW-0145">Chemotaxis</keyword>
<dbReference type="CDD" id="cd17909">
    <property type="entry name" value="CheC_ClassI"/>
    <property type="match status" value="1"/>
</dbReference>
<dbReference type="AlphaFoldDB" id="A0A7C3VBL5"/>
<feature type="domain" description="CheC-like protein" evidence="3">
    <location>
        <begin position="14"/>
        <end position="49"/>
    </location>
</feature>